<feature type="domain" description="Glycosyltransferase subfamily 4-like N-terminal" evidence="4">
    <location>
        <begin position="15"/>
        <end position="183"/>
    </location>
</feature>
<dbReference type="AlphaFoldDB" id="A0A849VSS1"/>
<keyword evidence="2 5" id="KW-0808">Transferase</keyword>
<evidence type="ECO:0000256" key="1">
    <source>
        <dbReference type="ARBA" id="ARBA00022676"/>
    </source>
</evidence>
<evidence type="ECO:0000313" key="6">
    <source>
        <dbReference type="Proteomes" id="UP000550508"/>
    </source>
</evidence>
<dbReference type="Gene3D" id="3.40.50.2000">
    <property type="entry name" value="Glycogen Phosphorylase B"/>
    <property type="match status" value="2"/>
</dbReference>
<dbReference type="CDD" id="cd03821">
    <property type="entry name" value="GT4_Bme6-like"/>
    <property type="match status" value="1"/>
</dbReference>
<sequence length="402" mass="43369">MKIYHVVSSIDPAQGGPQVGCLRLAAAQAALGHEVEIISYGGSDIRQRALRAAHDVPQLAKVRWHLLADPDKIERVLGLRAARALRNVLKDASFVHIHGVWEPILKHAARIARSLKVPYCVQPHGMLDVWSMQQKRLKKRVALLLGYRKMLNGAKFIHTLNTDEANLLDPLGLTPPRLVIPNGIFLEEFADLPGKGYFAERFPQLQGKRVVLFLSRLHTKKGLDILAAAFSMLAKSHPDVDLAVAGPDGGAKDGFVSLVTDLGITDRVHLTGPIYGAEKLRALMDAACFCLPSRQEGFSVAITEALACGLPVVISEPCHFPEVRTAHAGAVVSLDPANVAAAIGDILDDPGMAAIMGENGKRLVHENYTWPRVAELTLQGYASPSLSAATGSANLRVAPDHS</sequence>
<dbReference type="PANTHER" id="PTHR12526:SF510">
    <property type="entry name" value="D-INOSITOL 3-PHOSPHATE GLYCOSYLTRANSFERASE"/>
    <property type="match status" value="1"/>
</dbReference>
<evidence type="ECO:0000259" key="3">
    <source>
        <dbReference type="Pfam" id="PF00534"/>
    </source>
</evidence>
<dbReference type="Pfam" id="PF00534">
    <property type="entry name" value="Glycos_transf_1"/>
    <property type="match status" value="1"/>
</dbReference>
<dbReference type="SUPFAM" id="SSF53756">
    <property type="entry name" value="UDP-Glycosyltransferase/glycogen phosphorylase"/>
    <property type="match status" value="1"/>
</dbReference>
<keyword evidence="1" id="KW-0328">Glycosyltransferase</keyword>
<dbReference type="GO" id="GO:0016757">
    <property type="term" value="F:glycosyltransferase activity"/>
    <property type="evidence" value="ECO:0007669"/>
    <property type="project" value="UniProtKB-KW"/>
</dbReference>
<accession>A0A849VSS1</accession>
<protein>
    <submittedName>
        <fullName evidence="5">Glycosyltransferase</fullName>
    </submittedName>
</protein>
<dbReference type="EMBL" id="JABUMX010000001">
    <property type="protein sequence ID" value="NTS30923.1"/>
    <property type="molecule type" value="Genomic_DNA"/>
</dbReference>
<gene>
    <name evidence="5" type="ORF">HQ945_06630</name>
</gene>
<dbReference type="InterPro" id="IPR001296">
    <property type="entry name" value="Glyco_trans_1"/>
</dbReference>
<name>A0A849VSS1_9HYPH</name>
<keyword evidence="6" id="KW-1185">Reference proteome</keyword>
<reference evidence="5 6" key="1">
    <citation type="submission" date="2020-05" db="EMBL/GenBank/DDBJ databases">
        <authorList>
            <person name="Kim M.K."/>
        </authorList>
    </citation>
    <scope>NUCLEOTIDE SEQUENCE [LARGE SCALE GENOMIC DNA]</scope>
    <source>
        <strain evidence="5 6">BT25</strain>
    </source>
</reference>
<organism evidence="5 6">
    <name type="scientific">Phyllobacterium pellucidum</name>
    <dbReference type="NCBI Taxonomy" id="2740464"/>
    <lineage>
        <taxon>Bacteria</taxon>
        <taxon>Pseudomonadati</taxon>
        <taxon>Pseudomonadota</taxon>
        <taxon>Alphaproteobacteria</taxon>
        <taxon>Hyphomicrobiales</taxon>
        <taxon>Phyllobacteriaceae</taxon>
        <taxon>Phyllobacterium</taxon>
    </lineage>
</organism>
<proteinExistence type="predicted"/>
<dbReference type="PANTHER" id="PTHR12526">
    <property type="entry name" value="GLYCOSYLTRANSFERASE"/>
    <property type="match status" value="1"/>
</dbReference>
<dbReference type="Pfam" id="PF13579">
    <property type="entry name" value="Glyco_trans_4_4"/>
    <property type="match status" value="1"/>
</dbReference>
<feature type="domain" description="Glycosyl transferase family 1" evidence="3">
    <location>
        <begin position="206"/>
        <end position="362"/>
    </location>
</feature>
<evidence type="ECO:0000256" key="2">
    <source>
        <dbReference type="ARBA" id="ARBA00022679"/>
    </source>
</evidence>
<dbReference type="InterPro" id="IPR028098">
    <property type="entry name" value="Glyco_trans_4-like_N"/>
</dbReference>
<evidence type="ECO:0000259" key="4">
    <source>
        <dbReference type="Pfam" id="PF13579"/>
    </source>
</evidence>
<dbReference type="Proteomes" id="UP000550508">
    <property type="component" value="Unassembled WGS sequence"/>
</dbReference>
<dbReference type="RefSeq" id="WP_174207823.1">
    <property type="nucleotide sequence ID" value="NZ_JABUMX010000001.1"/>
</dbReference>
<evidence type="ECO:0000313" key="5">
    <source>
        <dbReference type="EMBL" id="NTS30923.1"/>
    </source>
</evidence>
<comment type="caution">
    <text evidence="5">The sequence shown here is derived from an EMBL/GenBank/DDBJ whole genome shotgun (WGS) entry which is preliminary data.</text>
</comment>